<feature type="region of interest" description="Disordered" evidence="1">
    <location>
        <begin position="569"/>
        <end position="604"/>
    </location>
</feature>
<dbReference type="OrthoDB" id="5361176at2759"/>
<evidence type="ECO:0000313" key="4">
    <source>
        <dbReference type="Proteomes" id="UP000544331"/>
    </source>
</evidence>
<gene>
    <name evidence="3" type="ORF">FMUND_4679</name>
</gene>
<feature type="transmembrane region" description="Helical" evidence="2">
    <location>
        <begin position="1292"/>
        <end position="1312"/>
    </location>
</feature>
<dbReference type="EMBL" id="JAAOAN010000148">
    <property type="protein sequence ID" value="KAF5719491.1"/>
    <property type="molecule type" value="Genomic_DNA"/>
</dbReference>
<feature type="transmembrane region" description="Helical" evidence="2">
    <location>
        <begin position="1324"/>
        <end position="1346"/>
    </location>
</feature>
<keyword evidence="2" id="KW-1133">Transmembrane helix</keyword>
<evidence type="ECO:0000313" key="3">
    <source>
        <dbReference type="EMBL" id="KAF5719491.1"/>
    </source>
</evidence>
<dbReference type="Gene3D" id="1.20.58.340">
    <property type="entry name" value="Magnesium transport protein CorA, transmembrane region"/>
    <property type="match status" value="1"/>
</dbReference>
<reference evidence="3 4" key="1">
    <citation type="submission" date="2020-05" db="EMBL/GenBank/DDBJ databases">
        <title>Identification and distribution of gene clusters putatively required for synthesis of sphingolipid metabolism inhibitors in phylogenetically diverse species of the filamentous fungus Fusarium.</title>
        <authorList>
            <person name="Kim H.-S."/>
            <person name="Busman M."/>
            <person name="Brown D.W."/>
            <person name="Divon H."/>
            <person name="Uhlig S."/>
            <person name="Proctor R.H."/>
        </authorList>
    </citation>
    <scope>NUCLEOTIDE SEQUENCE [LARGE SCALE GENOMIC DNA]</scope>
    <source>
        <strain evidence="3 4">NRRL 66235</strain>
    </source>
</reference>
<proteinExistence type="predicted"/>
<sequence>MAQANPPDPMETFKEREIYYSFGDDGFTATVDTTGFLLQISRYFPDREHNTGYCVDAPGTDEPFFVAARIQQLYARATDTYNSDTIEPSGNFEFELKDTEPPKFTHDRWPNVISTTEEGVTLRTQYLVSDYTLFQTWELDYSHSNLTRNIASIKAAKGLLIRKLDFANWPNDFNNQKEDDETYETKILAEGKSLMRRHIDSGNPSNSVALFSSVFHDEEYLKFEKVEDDFQLIWSEKSASTFRETGRFKITTAYTLECEPAEDLPKIPPVSPQKFIGSRKRLDDCDYKPIKFADDPHLDFTLRRNLEHILSVCSIPVTKQGDQAIALTCGVMVIALLPRQVCNYSFQFLLQALRFLKSKDCRCGTRDESLVKVPSKGTHKPSEELLSNTAAESSSRMVASLPSGLSHEAAKMPDQKTCYVCEMLRRIKKTCRGHLIWLFKKASFDDHEFGPNYWVSGKKIKNNGYLPEKCLTDTPFHIIKVGEFYKFYKEHEDVDIATAAEFPKYMGISLEDIQPVIDSWIADIDKQNRMGLYAFPSHKKENYQTFYVTDHAFIWRAIKSAEDLGFQSRLRIPPTNRTQGEIKKSQSRKSQSASHEPTRRSYSSLVVQQNIQRRFTTENPINKKRMIAVSRSPVENRFLLRNRDASLFYAMDLGLFDKSTTKKDHASWREKVIDVWNNTLDCQAQHEDRDDTGWSEPLRFALSFIVARYGIRMNTRTRDEMSAYSKTVLLQSAYCSGLFPGALDQGHEPVMYQAEHDRDTYWGITFEIPYILWVYNAKDPKFQGPSDATHSEQSHERPSQTVPHTYCHSCEGILKKQLSGNQHVGPLVLLMKRSQPFNNVVYQENIVELSDEWLYNKPSFFGNFLTEQSVAPPMGSDQGSPLRSGTNADLDGFTNEESWRHNDWKGKADGDIVIDIPKSKKTKTTSKNPRIYFTYVLLHTVGEVKKIMERERTQEKAKKRFWYFRSSTLDPEGMCLHSFNAPSSSLPLSFSIFANEPDQFMKRHLSSKSFLEDTVPVLNSWITELQLSCFTLMDRVSGVERNFEIYQFPAFANGDIGKSLCMSMMSFRFEGDFFDRYWTCHFLETTPRKDIIDSDVRYRVNCILQRHPNAAHPNEGPRLSEADRQKEPWRQRRCLELLLFDSIISQMHKQAQEILEEAKRVIKNKGSHDNSPCIHDDPNKMRYRDFRGANTRYQKVQEILQALEGDLVWNLSKVDLWLNREKERQTERPRWTLNDESRYRGVIAKLSSSNTRRIQDLRYIRTDISNYNDSITTKLEMIRAGIDQRRAHDTQVFTYVTVVFLPLGFATGVFSMSEAPTNRTLYSMIATAAVVFVVISLMLALVYMGLSAKEVQEKLVSGYKVVARETFRPRRERLDEEQPQDPGRIAGRSREGSQCE</sequence>
<evidence type="ECO:0000256" key="2">
    <source>
        <dbReference type="SAM" id="Phobius"/>
    </source>
</evidence>
<comment type="caution">
    <text evidence="3">The sequence shown here is derived from an EMBL/GenBank/DDBJ whole genome shotgun (WGS) entry which is preliminary data.</text>
</comment>
<evidence type="ECO:0000256" key="1">
    <source>
        <dbReference type="SAM" id="MobiDB-lite"/>
    </source>
</evidence>
<name>A0A8H5YXQ2_9HYPO</name>
<keyword evidence="4" id="KW-1185">Reference proteome</keyword>
<accession>A0A8H5YXQ2</accession>
<feature type="region of interest" description="Disordered" evidence="1">
    <location>
        <begin position="1370"/>
        <end position="1396"/>
    </location>
</feature>
<dbReference type="Proteomes" id="UP000544331">
    <property type="component" value="Unassembled WGS sequence"/>
</dbReference>
<organism evidence="3 4">
    <name type="scientific">Fusarium mundagurra</name>
    <dbReference type="NCBI Taxonomy" id="1567541"/>
    <lineage>
        <taxon>Eukaryota</taxon>
        <taxon>Fungi</taxon>
        <taxon>Dikarya</taxon>
        <taxon>Ascomycota</taxon>
        <taxon>Pezizomycotina</taxon>
        <taxon>Sordariomycetes</taxon>
        <taxon>Hypocreomycetidae</taxon>
        <taxon>Hypocreales</taxon>
        <taxon>Nectriaceae</taxon>
        <taxon>Fusarium</taxon>
        <taxon>Fusarium fujikuroi species complex</taxon>
    </lineage>
</organism>
<keyword evidence="2" id="KW-0472">Membrane</keyword>
<protein>
    <submittedName>
        <fullName evidence="3">Mg2+ transporter like zinc transport</fullName>
    </submittedName>
</protein>
<keyword evidence="2" id="KW-0812">Transmembrane</keyword>